<dbReference type="InterPro" id="IPR000719">
    <property type="entry name" value="Prot_kinase_dom"/>
</dbReference>
<dbReference type="GO" id="GO:0004674">
    <property type="term" value="F:protein serine/threonine kinase activity"/>
    <property type="evidence" value="ECO:0007669"/>
    <property type="project" value="TreeGrafter"/>
</dbReference>
<gene>
    <name evidence="2" type="ORF">BDZ94DRAFT_1273359</name>
</gene>
<dbReference type="AlphaFoldDB" id="A0A9P6C9I0"/>
<dbReference type="EMBL" id="MU150374">
    <property type="protein sequence ID" value="KAF9457356.1"/>
    <property type="molecule type" value="Genomic_DNA"/>
</dbReference>
<dbReference type="Proteomes" id="UP000807353">
    <property type="component" value="Unassembled WGS sequence"/>
</dbReference>
<evidence type="ECO:0000313" key="2">
    <source>
        <dbReference type="EMBL" id="KAF9457356.1"/>
    </source>
</evidence>
<accession>A0A9P6C9I0</accession>
<sequence>MSLISSRQPYRMEKSEIITWCDEVFLFIKKVSREFLKPQLKYDEHKSIRERQLCVDALYELIQLVRDFDDRTKFLGYYAHLVTFCQKVSLSPSSFVIKLPTLSAREPIETGASAQVLHGHHNNQEVAVKRFRLYARTIPRIRQRFLKESSILQLLQHPNVVPFIGVVSEGSRLCIVSPWMKNGDIIAFIKKSPNVSRKELIEQVADGLHFLSGYNIVHGDLKGANVLINDAEKACISDFGIASIQDHAEPPSLSELNPHGQQTLLRKCKDALKHGGLSVTFASSLSSRMSSFSGAGTYRWMAPERLIPEALDIPSAKPTFASDVFSLAMLAIEVYSGDVPFGREKTQYAAFLMTIAGKRPPRPPGIPDPVWRLIEDCWAPQPVHRPDIWDVYNRLACIPDP</sequence>
<dbReference type="InterPro" id="IPR008271">
    <property type="entry name" value="Ser/Thr_kinase_AS"/>
</dbReference>
<dbReference type="InterPro" id="IPR001245">
    <property type="entry name" value="Ser-Thr/Tyr_kinase_cat_dom"/>
</dbReference>
<name>A0A9P6C9I0_9AGAR</name>
<dbReference type="SUPFAM" id="SSF56112">
    <property type="entry name" value="Protein kinase-like (PK-like)"/>
    <property type="match status" value="1"/>
</dbReference>
<organism evidence="2 3">
    <name type="scientific">Collybia nuda</name>
    <dbReference type="NCBI Taxonomy" id="64659"/>
    <lineage>
        <taxon>Eukaryota</taxon>
        <taxon>Fungi</taxon>
        <taxon>Dikarya</taxon>
        <taxon>Basidiomycota</taxon>
        <taxon>Agaricomycotina</taxon>
        <taxon>Agaricomycetes</taxon>
        <taxon>Agaricomycetidae</taxon>
        <taxon>Agaricales</taxon>
        <taxon>Tricholomatineae</taxon>
        <taxon>Clitocybaceae</taxon>
        <taxon>Collybia</taxon>
    </lineage>
</organism>
<evidence type="ECO:0000313" key="3">
    <source>
        <dbReference type="Proteomes" id="UP000807353"/>
    </source>
</evidence>
<dbReference type="InterPro" id="IPR051681">
    <property type="entry name" value="Ser/Thr_Kinases-Pseudokinases"/>
</dbReference>
<dbReference type="InterPro" id="IPR011009">
    <property type="entry name" value="Kinase-like_dom_sf"/>
</dbReference>
<protein>
    <submittedName>
        <fullName evidence="2">Kinase-like domain-containing protein</fullName>
    </submittedName>
</protein>
<keyword evidence="2" id="KW-0808">Transferase</keyword>
<dbReference type="Pfam" id="PF07714">
    <property type="entry name" value="PK_Tyr_Ser-Thr"/>
    <property type="match status" value="2"/>
</dbReference>
<dbReference type="PROSITE" id="PS50011">
    <property type="entry name" value="PROTEIN_KINASE_DOM"/>
    <property type="match status" value="1"/>
</dbReference>
<dbReference type="PANTHER" id="PTHR44329">
    <property type="entry name" value="SERINE/THREONINE-PROTEIN KINASE TNNI3K-RELATED"/>
    <property type="match status" value="1"/>
</dbReference>
<dbReference type="PANTHER" id="PTHR44329:SF261">
    <property type="entry name" value="ZINC FINGER CONTAINING PROTEIN KINASE-RELATED"/>
    <property type="match status" value="1"/>
</dbReference>
<feature type="domain" description="Protein kinase" evidence="1">
    <location>
        <begin position="102"/>
        <end position="401"/>
    </location>
</feature>
<dbReference type="OrthoDB" id="4062651at2759"/>
<reference evidence="2" key="1">
    <citation type="submission" date="2020-11" db="EMBL/GenBank/DDBJ databases">
        <authorList>
            <consortium name="DOE Joint Genome Institute"/>
            <person name="Ahrendt S."/>
            <person name="Riley R."/>
            <person name="Andreopoulos W."/>
            <person name="Labutti K."/>
            <person name="Pangilinan J."/>
            <person name="Ruiz-Duenas F.J."/>
            <person name="Barrasa J.M."/>
            <person name="Sanchez-Garcia M."/>
            <person name="Camarero S."/>
            <person name="Miyauchi S."/>
            <person name="Serrano A."/>
            <person name="Linde D."/>
            <person name="Babiker R."/>
            <person name="Drula E."/>
            <person name="Ayuso-Fernandez I."/>
            <person name="Pacheco R."/>
            <person name="Padilla G."/>
            <person name="Ferreira P."/>
            <person name="Barriuso J."/>
            <person name="Kellner H."/>
            <person name="Castanera R."/>
            <person name="Alfaro M."/>
            <person name="Ramirez L."/>
            <person name="Pisabarro A.G."/>
            <person name="Kuo A."/>
            <person name="Tritt A."/>
            <person name="Lipzen A."/>
            <person name="He G."/>
            <person name="Yan M."/>
            <person name="Ng V."/>
            <person name="Cullen D."/>
            <person name="Martin F."/>
            <person name="Rosso M.-N."/>
            <person name="Henrissat B."/>
            <person name="Hibbett D."/>
            <person name="Martinez A.T."/>
            <person name="Grigoriev I.V."/>
        </authorList>
    </citation>
    <scope>NUCLEOTIDE SEQUENCE</scope>
    <source>
        <strain evidence="2">CBS 247.69</strain>
    </source>
</reference>
<dbReference type="Gene3D" id="1.10.510.10">
    <property type="entry name" value="Transferase(Phosphotransferase) domain 1"/>
    <property type="match status" value="1"/>
</dbReference>
<comment type="caution">
    <text evidence="2">The sequence shown here is derived from an EMBL/GenBank/DDBJ whole genome shotgun (WGS) entry which is preliminary data.</text>
</comment>
<dbReference type="PROSITE" id="PS00108">
    <property type="entry name" value="PROTEIN_KINASE_ST"/>
    <property type="match status" value="1"/>
</dbReference>
<evidence type="ECO:0000259" key="1">
    <source>
        <dbReference type="PROSITE" id="PS50011"/>
    </source>
</evidence>
<dbReference type="GO" id="GO:0005524">
    <property type="term" value="F:ATP binding"/>
    <property type="evidence" value="ECO:0007669"/>
    <property type="project" value="InterPro"/>
</dbReference>
<keyword evidence="3" id="KW-1185">Reference proteome</keyword>
<keyword evidence="2" id="KW-0418">Kinase</keyword>
<proteinExistence type="predicted"/>
<dbReference type="SMART" id="SM00220">
    <property type="entry name" value="S_TKc"/>
    <property type="match status" value="1"/>
</dbReference>